<feature type="transmembrane region" description="Helical" evidence="2">
    <location>
        <begin position="261"/>
        <end position="280"/>
    </location>
</feature>
<dbReference type="GO" id="GO:0016020">
    <property type="term" value="C:membrane"/>
    <property type="evidence" value="ECO:0007669"/>
    <property type="project" value="TreeGrafter"/>
</dbReference>
<keyword evidence="2" id="KW-1133">Transmembrane helix</keyword>
<feature type="domain" description="DUF3533" evidence="3">
    <location>
        <begin position="268"/>
        <end position="646"/>
    </location>
</feature>
<feature type="region of interest" description="Disordered" evidence="1">
    <location>
        <begin position="667"/>
        <end position="692"/>
    </location>
</feature>
<dbReference type="InterPro" id="IPR053001">
    <property type="entry name" value="MNNG_permease-like"/>
</dbReference>
<feature type="region of interest" description="Disordered" evidence="1">
    <location>
        <begin position="1"/>
        <end position="190"/>
    </location>
</feature>
<feature type="transmembrane region" description="Helical" evidence="2">
    <location>
        <begin position="577"/>
        <end position="597"/>
    </location>
</feature>
<proteinExistence type="predicted"/>
<feature type="compositionally biased region" description="Polar residues" evidence="1">
    <location>
        <begin position="64"/>
        <end position="105"/>
    </location>
</feature>
<feature type="transmembrane region" description="Helical" evidence="2">
    <location>
        <begin position="542"/>
        <end position="565"/>
    </location>
</feature>
<name>A0A1A5ZVX3_9TREE</name>
<dbReference type="Pfam" id="PF12051">
    <property type="entry name" value="DUF3533"/>
    <property type="match status" value="1"/>
</dbReference>
<dbReference type="PANTHER" id="PTHR34814:SF1">
    <property type="entry name" value="NITROSOGUANIDINE RESISTANCE PROTEIN SNG1"/>
    <property type="match status" value="1"/>
</dbReference>
<protein>
    <recommendedName>
        <fullName evidence="3">DUF3533 domain-containing protein</fullName>
    </recommendedName>
</protein>
<dbReference type="InterPro" id="IPR022703">
    <property type="entry name" value="DUF3533"/>
</dbReference>
<feature type="transmembrane region" description="Helical" evidence="2">
    <location>
        <begin position="634"/>
        <end position="656"/>
    </location>
</feature>
<evidence type="ECO:0000256" key="1">
    <source>
        <dbReference type="SAM" id="MobiDB-lite"/>
    </source>
</evidence>
<keyword evidence="2" id="KW-0812">Transmembrane</keyword>
<dbReference type="PANTHER" id="PTHR34814">
    <property type="entry name" value="NITROSOGUANIDINE RESISTANCE PROTEIN SNG1"/>
    <property type="match status" value="1"/>
</dbReference>
<dbReference type="VEuPathDB" id="FungiDB:I303_07874"/>
<feature type="transmembrane region" description="Helical" evidence="2">
    <location>
        <begin position="514"/>
        <end position="536"/>
    </location>
</feature>
<evidence type="ECO:0000313" key="4">
    <source>
        <dbReference type="EMBL" id="OBR81961.1"/>
    </source>
</evidence>
<keyword evidence="2" id="KW-0472">Membrane</keyword>
<feature type="compositionally biased region" description="Basic and acidic residues" evidence="1">
    <location>
        <begin position="180"/>
        <end position="190"/>
    </location>
</feature>
<evidence type="ECO:0000256" key="2">
    <source>
        <dbReference type="SAM" id="Phobius"/>
    </source>
</evidence>
<dbReference type="STRING" id="1296121.A0A1A5ZVX3"/>
<gene>
    <name evidence="4" type="ORF">I303_07874</name>
</gene>
<feature type="compositionally biased region" description="Basic and acidic residues" evidence="1">
    <location>
        <begin position="163"/>
        <end position="173"/>
    </location>
</feature>
<organism evidence="4">
    <name type="scientific">Kwoniella dejecticola CBS 10117</name>
    <dbReference type="NCBI Taxonomy" id="1296121"/>
    <lineage>
        <taxon>Eukaryota</taxon>
        <taxon>Fungi</taxon>
        <taxon>Dikarya</taxon>
        <taxon>Basidiomycota</taxon>
        <taxon>Agaricomycotina</taxon>
        <taxon>Tremellomycetes</taxon>
        <taxon>Tremellales</taxon>
        <taxon>Cryptococcaceae</taxon>
        <taxon>Kwoniella</taxon>
    </lineage>
</organism>
<feature type="transmembrane region" description="Helical" evidence="2">
    <location>
        <begin position="477"/>
        <end position="494"/>
    </location>
</feature>
<reference evidence="4" key="1">
    <citation type="submission" date="2013-07" db="EMBL/GenBank/DDBJ databases">
        <title>The Genome Sequence of Cryptococcus dejecticola CBS10117.</title>
        <authorList>
            <consortium name="The Broad Institute Genome Sequencing Platform"/>
            <person name="Cuomo C."/>
            <person name="Litvintseva A."/>
            <person name="Chen Y."/>
            <person name="Heitman J."/>
            <person name="Sun S."/>
            <person name="Springer D."/>
            <person name="Dromer F."/>
            <person name="Young S.K."/>
            <person name="Zeng Q."/>
            <person name="Gargeya S."/>
            <person name="Fitzgerald M."/>
            <person name="Abouelleil A."/>
            <person name="Alvarado L."/>
            <person name="Berlin A.M."/>
            <person name="Chapman S.B."/>
            <person name="Dewar J."/>
            <person name="Goldberg J."/>
            <person name="Griggs A."/>
            <person name="Gujja S."/>
            <person name="Hansen M."/>
            <person name="Howarth C."/>
            <person name="Imamovic A."/>
            <person name="Larimer J."/>
            <person name="McCowan C."/>
            <person name="Murphy C."/>
            <person name="Pearson M."/>
            <person name="Priest M."/>
            <person name="Roberts A."/>
            <person name="Saif S."/>
            <person name="Shea T."/>
            <person name="Sykes S."/>
            <person name="Wortman J."/>
            <person name="Nusbaum C."/>
            <person name="Birren B."/>
        </authorList>
    </citation>
    <scope>NUCLEOTIDE SEQUENCE [LARGE SCALE GENOMIC DNA]</scope>
    <source>
        <strain evidence="4">CBS 10117</strain>
    </source>
</reference>
<dbReference type="EMBL" id="KI894036">
    <property type="protein sequence ID" value="OBR81961.1"/>
    <property type="molecule type" value="Genomic_DNA"/>
</dbReference>
<dbReference type="OrthoDB" id="2140105at2759"/>
<evidence type="ECO:0000259" key="3">
    <source>
        <dbReference type="Pfam" id="PF12051"/>
    </source>
</evidence>
<dbReference type="AlphaFoldDB" id="A0A1A5ZVX3"/>
<accession>A0A1A5ZVX3</accession>
<sequence length="692" mass="76624">MTSPQSPVLGRPLSFPNPRQDELSGNTSQSSSNDASRGGLSNHFTSMPVRDESGSLRNTESDSDSLANTFGTTDRLQRGTNGDSHGQGNVPTSQQTHSGDMTPSFPSDRGMTQQGSSSSSGREIMSQPDAHHNREPYPTSKHVRQSEPQVLAHKTSPSVHRPSSSEETMRDRSSSSSGFVDHDQSNLHDPNEKRLAKAGMLASSAAGAGTAARHLLVARDGTVGGEGGREPRGYQDVSVPDKWGIMSSRIKEARWKAVKKAAFIFGFITLWLWVCLSIFWGSTYRLTSFLPSLTVHVIPFDTPSSTSYLNGPITQQMQTVASQPPSMVHLGYQIQDPSNYPNGLDDVRQSVLAQECWAAIVINANASSAWTDALNNGDASYDPTGAIGIYYSSARFYQVVLLYFDSLISRDLANPLATARSQALQAFMGSTNTNTNLLANAARVPQAIGVGFAYTVFDVRPIQNNAWAGAAPMEASLIYFIIFAFYICLFGGIARMKSGLQSRLKMSSMLVLRLGWPLLAYFFLSLWETLIIRAWQIPMTDYLGRAGFVTLWALNYVTIIACGFAMETVLALVGLTWLPFFLILWIILNITSSFYPIEMMPNFYRFLRWMPFVHNVEAYKIISFGTDLQHRLGLHFGIIFAVIGVELICFPLALLFERWSSDISQRKQMEQKQKEENEKKREQDGQRGDEEA</sequence>
<feature type="compositionally biased region" description="Polar residues" evidence="1">
    <location>
        <begin position="23"/>
        <end position="35"/>
    </location>
</feature>